<organism evidence="1 2">
    <name type="scientific">Boletus edulis BED1</name>
    <dbReference type="NCBI Taxonomy" id="1328754"/>
    <lineage>
        <taxon>Eukaryota</taxon>
        <taxon>Fungi</taxon>
        <taxon>Dikarya</taxon>
        <taxon>Basidiomycota</taxon>
        <taxon>Agaricomycotina</taxon>
        <taxon>Agaricomycetes</taxon>
        <taxon>Agaricomycetidae</taxon>
        <taxon>Boletales</taxon>
        <taxon>Boletineae</taxon>
        <taxon>Boletaceae</taxon>
        <taxon>Boletoideae</taxon>
        <taxon>Boletus</taxon>
    </lineage>
</organism>
<reference evidence="1" key="1">
    <citation type="submission" date="2019-10" db="EMBL/GenBank/DDBJ databases">
        <authorList>
            <consortium name="DOE Joint Genome Institute"/>
            <person name="Kuo A."/>
            <person name="Miyauchi S."/>
            <person name="Kiss E."/>
            <person name="Drula E."/>
            <person name="Kohler A."/>
            <person name="Sanchez-Garcia M."/>
            <person name="Andreopoulos B."/>
            <person name="Barry K.W."/>
            <person name="Bonito G."/>
            <person name="Buee M."/>
            <person name="Carver A."/>
            <person name="Chen C."/>
            <person name="Cichocki N."/>
            <person name="Clum A."/>
            <person name="Culley D."/>
            <person name="Crous P.W."/>
            <person name="Fauchery L."/>
            <person name="Girlanda M."/>
            <person name="Hayes R."/>
            <person name="Keri Z."/>
            <person name="LaButti K."/>
            <person name="Lipzen A."/>
            <person name="Lombard V."/>
            <person name="Magnuson J."/>
            <person name="Maillard F."/>
            <person name="Morin E."/>
            <person name="Murat C."/>
            <person name="Nolan M."/>
            <person name="Ohm R."/>
            <person name="Pangilinan J."/>
            <person name="Pereira M."/>
            <person name="Perotto S."/>
            <person name="Peter M."/>
            <person name="Riley R."/>
            <person name="Sitrit Y."/>
            <person name="Stielow B."/>
            <person name="Szollosi G."/>
            <person name="Zifcakova L."/>
            <person name="Stursova M."/>
            <person name="Spatafora J.W."/>
            <person name="Tedersoo L."/>
            <person name="Vaario L.-M."/>
            <person name="Yamada A."/>
            <person name="Yan M."/>
            <person name="Wang P."/>
            <person name="Xu J."/>
            <person name="Bruns T."/>
            <person name="Baldrian P."/>
            <person name="Vilgalys R."/>
            <person name="Henrissat B."/>
            <person name="Grigoriev I.V."/>
            <person name="Hibbett D."/>
            <person name="Nagy L.G."/>
            <person name="Martin F.M."/>
        </authorList>
    </citation>
    <scope>NUCLEOTIDE SEQUENCE</scope>
    <source>
        <strain evidence="1">BED1</strain>
    </source>
</reference>
<dbReference type="Proteomes" id="UP001194468">
    <property type="component" value="Unassembled WGS sequence"/>
</dbReference>
<evidence type="ECO:0000313" key="2">
    <source>
        <dbReference type="Proteomes" id="UP001194468"/>
    </source>
</evidence>
<reference evidence="1" key="2">
    <citation type="journal article" date="2020" name="Nat. Commun.">
        <title>Large-scale genome sequencing of mycorrhizal fungi provides insights into the early evolution of symbiotic traits.</title>
        <authorList>
            <person name="Miyauchi S."/>
            <person name="Kiss E."/>
            <person name="Kuo A."/>
            <person name="Drula E."/>
            <person name="Kohler A."/>
            <person name="Sanchez-Garcia M."/>
            <person name="Morin E."/>
            <person name="Andreopoulos B."/>
            <person name="Barry K.W."/>
            <person name="Bonito G."/>
            <person name="Buee M."/>
            <person name="Carver A."/>
            <person name="Chen C."/>
            <person name="Cichocki N."/>
            <person name="Clum A."/>
            <person name="Culley D."/>
            <person name="Crous P.W."/>
            <person name="Fauchery L."/>
            <person name="Girlanda M."/>
            <person name="Hayes R.D."/>
            <person name="Keri Z."/>
            <person name="LaButti K."/>
            <person name="Lipzen A."/>
            <person name="Lombard V."/>
            <person name="Magnuson J."/>
            <person name="Maillard F."/>
            <person name="Murat C."/>
            <person name="Nolan M."/>
            <person name="Ohm R.A."/>
            <person name="Pangilinan J."/>
            <person name="Pereira M.F."/>
            <person name="Perotto S."/>
            <person name="Peter M."/>
            <person name="Pfister S."/>
            <person name="Riley R."/>
            <person name="Sitrit Y."/>
            <person name="Stielow J.B."/>
            <person name="Szollosi G."/>
            <person name="Zifcakova L."/>
            <person name="Stursova M."/>
            <person name="Spatafora J.W."/>
            <person name="Tedersoo L."/>
            <person name="Vaario L.M."/>
            <person name="Yamada A."/>
            <person name="Yan M."/>
            <person name="Wang P."/>
            <person name="Xu J."/>
            <person name="Bruns T."/>
            <person name="Baldrian P."/>
            <person name="Vilgalys R."/>
            <person name="Dunand C."/>
            <person name="Henrissat B."/>
            <person name="Grigoriev I.V."/>
            <person name="Hibbett D."/>
            <person name="Nagy L.G."/>
            <person name="Martin F.M."/>
        </authorList>
    </citation>
    <scope>NUCLEOTIDE SEQUENCE</scope>
    <source>
        <strain evidence="1">BED1</strain>
    </source>
</reference>
<sequence length="133" mass="15874">MKHVQQKYHFVQDDVVGKGEAVVWYVSTKDMVWADILTKPLTNEPHWEQVKVPFCSLLFRVLIMRLLHALELHMLHFISPQIYVHHHKPLHCSHHCHHFYYPITKASWTLGQLLWWYNPFDMDFPAPGILLHS</sequence>
<dbReference type="EMBL" id="WHUW01000006">
    <property type="protein sequence ID" value="KAF8444490.1"/>
    <property type="molecule type" value="Genomic_DNA"/>
</dbReference>
<keyword evidence="2" id="KW-1185">Reference proteome</keyword>
<name>A0AAD4BZW5_BOLED</name>
<comment type="caution">
    <text evidence="1">The sequence shown here is derived from an EMBL/GenBank/DDBJ whole genome shotgun (WGS) entry which is preliminary data.</text>
</comment>
<protein>
    <submittedName>
        <fullName evidence="1">Uncharacterized protein</fullName>
    </submittedName>
</protein>
<dbReference type="AlphaFoldDB" id="A0AAD4BZW5"/>
<proteinExistence type="predicted"/>
<evidence type="ECO:0000313" key="1">
    <source>
        <dbReference type="EMBL" id="KAF8444490.1"/>
    </source>
</evidence>
<gene>
    <name evidence="1" type="ORF">L210DRAFT_3394822</name>
</gene>
<accession>A0AAD4BZW5</accession>